<protein>
    <submittedName>
        <fullName evidence="2">Uncharacterized protein</fullName>
    </submittedName>
</protein>
<organism evidence="2 3">
    <name type="scientific">Nesidiocoris tenuis</name>
    <dbReference type="NCBI Taxonomy" id="355587"/>
    <lineage>
        <taxon>Eukaryota</taxon>
        <taxon>Metazoa</taxon>
        <taxon>Ecdysozoa</taxon>
        <taxon>Arthropoda</taxon>
        <taxon>Hexapoda</taxon>
        <taxon>Insecta</taxon>
        <taxon>Pterygota</taxon>
        <taxon>Neoptera</taxon>
        <taxon>Paraneoptera</taxon>
        <taxon>Hemiptera</taxon>
        <taxon>Heteroptera</taxon>
        <taxon>Panheteroptera</taxon>
        <taxon>Cimicomorpha</taxon>
        <taxon>Miridae</taxon>
        <taxon>Dicyphina</taxon>
        <taxon>Nesidiocoris</taxon>
    </lineage>
</organism>
<evidence type="ECO:0000313" key="2">
    <source>
        <dbReference type="EMBL" id="BES94160.1"/>
    </source>
</evidence>
<evidence type="ECO:0000313" key="3">
    <source>
        <dbReference type="Proteomes" id="UP001307889"/>
    </source>
</evidence>
<sequence length="103" mass="11152">MLTNNETFNIGLECCCLLATGKTVCSAGQKSLPVGKNGPNAICDDELAFTNGRSRAGTKRGAMTRARPRGPTKELTSDLLPGDKCNQMRFVRLLSYLRKSKVS</sequence>
<feature type="region of interest" description="Disordered" evidence="1">
    <location>
        <begin position="54"/>
        <end position="78"/>
    </location>
</feature>
<name>A0ABN7APL1_9HEMI</name>
<proteinExistence type="predicted"/>
<evidence type="ECO:0000256" key="1">
    <source>
        <dbReference type="SAM" id="MobiDB-lite"/>
    </source>
</evidence>
<accession>A0ABN7APL1</accession>
<reference evidence="2 3" key="1">
    <citation type="submission" date="2023-09" db="EMBL/GenBank/DDBJ databases">
        <title>Nesidiocoris tenuis whole genome shotgun sequence.</title>
        <authorList>
            <person name="Shibata T."/>
            <person name="Shimoda M."/>
            <person name="Kobayashi T."/>
            <person name="Uehara T."/>
        </authorList>
    </citation>
    <scope>NUCLEOTIDE SEQUENCE [LARGE SCALE GENOMIC DNA]</scope>
    <source>
        <strain evidence="2 3">Japan</strain>
    </source>
</reference>
<gene>
    <name evidence="2" type="ORF">NTJ_06969</name>
</gene>
<dbReference type="Proteomes" id="UP001307889">
    <property type="component" value="Chromosome 5"/>
</dbReference>
<keyword evidence="3" id="KW-1185">Reference proteome</keyword>
<dbReference type="EMBL" id="AP028913">
    <property type="protein sequence ID" value="BES94160.1"/>
    <property type="molecule type" value="Genomic_DNA"/>
</dbReference>